<organism evidence="4 5">
    <name type="scientific">Cytospora mali</name>
    <name type="common">Apple Valsa canker fungus</name>
    <name type="synonym">Valsa mali</name>
    <dbReference type="NCBI Taxonomy" id="578113"/>
    <lineage>
        <taxon>Eukaryota</taxon>
        <taxon>Fungi</taxon>
        <taxon>Dikarya</taxon>
        <taxon>Ascomycota</taxon>
        <taxon>Pezizomycotina</taxon>
        <taxon>Sordariomycetes</taxon>
        <taxon>Sordariomycetidae</taxon>
        <taxon>Diaporthales</taxon>
        <taxon>Cytosporaceae</taxon>
        <taxon>Cytospora</taxon>
    </lineage>
</organism>
<accession>A0A194W2L5</accession>
<feature type="region of interest" description="Disordered" evidence="1">
    <location>
        <begin position="1"/>
        <end position="47"/>
    </location>
</feature>
<evidence type="ECO:0000256" key="1">
    <source>
        <dbReference type="SAM" id="MobiDB-lite"/>
    </source>
</evidence>
<feature type="compositionally biased region" description="Basic residues" evidence="1">
    <location>
        <begin position="348"/>
        <end position="358"/>
    </location>
</feature>
<dbReference type="PROSITE" id="PS50096">
    <property type="entry name" value="IQ"/>
    <property type="match status" value="1"/>
</dbReference>
<evidence type="ECO:0000313" key="4">
    <source>
        <dbReference type="EMBL" id="KUI70704.1"/>
    </source>
</evidence>
<dbReference type="Pfam" id="PF26176">
    <property type="entry name" value="zf_C2H2_17_2"/>
    <property type="match status" value="1"/>
</dbReference>
<gene>
    <name evidence="4" type="ORF">VM1G_06103</name>
</gene>
<feature type="region of interest" description="Disordered" evidence="1">
    <location>
        <begin position="173"/>
        <end position="231"/>
    </location>
</feature>
<feature type="region of interest" description="Disordered" evidence="1">
    <location>
        <begin position="453"/>
        <end position="484"/>
    </location>
</feature>
<dbReference type="AlphaFoldDB" id="A0A194W2L5"/>
<feature type="compositionally biased region" description="Basic residues" evidence="1">
    <location>
        <begin position="378"/>
        <end position="389"/>
    </location>
</feature>
<feature type="compositionally biased region" description="Polar residues" evidence="1">
    <location>
        <begin position="453"/>
        <end position="463"/>
    </location>
</feature>
<feature type="compositionally biased region" description="Basic residues" evidence="1">
    <location>
        <begin position="611"/>
        <end position="623"/>
    </location>
</feature>
<feature type="region of interest" description="Disordered" evidence="1">
    <location>
        <begin position="500"/>
        <end position="539"/>
    </location>
</feature>
<dbReference type="OrthoDB" id="5412288at2759"/>
<sequence length="649" mass="73039">MASSQEDDDWDDWDKSTSEIQSEDSDELFENRPNRWRGPPQSWRTITEEDRLTYNALERLRNQDLSVHLYNAFALRQTPQQAQAHAGAGSDIDAGTGRPVRREPWALPKGWTAWPLGAHLVPPDDFMKRTEDEDEAFTFRRLERGIPSSKLEEVISANILKFAKEKFFERRLGETPPSSASAKVKPEPLSSGDEPPTSEAESEDGGEMDLDGASGDQPQLTTRPPVRTFKPAVATDDDVSYELIRPSVRSILEKLDKTLSILHNSRMTSAQNLMDSAESSSEDDDEEMHRSRRTSRASSGRARSRSISRTSTKGGETTQTSEIKKTNRGRPPKYVQRQGESEQDFLLRRAKAQKKKLPVHLDDEDENGETTAAEGQKSPRKRRRRRTRRRESMTEDREYWMQKKLERFNLRDWSDVMGAAALAGFSPKVVARATQRCANLFGQGMEMHTVNETAASSRATGIKTTRYEPGNAVPPSSSESGNDDEDLDILQARSIIRQSRVAPSKAAAPVLSDEEDEGGESPRKRQQRSSSRGVATGQHYCPHADCPRALKGFSRPFNLKRHLKLVHGGDSVEDVETIPKRENSLERDVHHDGFLEPVRIQKGWRAEDTRKRAKKKMAKKRQRHESSGEDDESGSGESDSEDSETASES</sequence>
<feature type="compositionally biased region" description="Acidic residues" evidence="1">
    <location>
        <begin position="628"/>
        <end position="649"/>
    </location>
</feature>
<dbReference type="Pfam" id="PF10680">
    <property type="entry name" value="RRN9"/>
    <property type="match status" value="1"/>
</dbReference>
<feature type="compositionally biased region" description="Acidic residues" evidence="1">
    <location>
        <begin position="1"/>
        <end position="12"/>
    </location>
</feature>
<evidence type="ECO:0000259" key="2">
    <source>
        <dbReference type="Pfam" id="PF10680"/>
    </source>
</evidence>
<feature type="region of interest" description="Disordered" evidence="1">
    <location>
        <begin position="601"/>
        <end position="649"/>
    </location>
</feature>
<name>A0A194W2L5_CYTMA</name>
<reference evidence="4" key="1">
    <citation type="submission" date="2014-12" db="EMBL/GenBank/DDBJ databases">
        <title>Genome Sequence of Valsa Canker Pathogens Uncovers a Specific Adaption of Colonization on Woody Bark.</title>
        <authorList>
            <person name="Yin Z."/>
            <person name="Liu H."/>
            <person name="Gao X."/>
            <person name="Li Z."/>
            <person name="Song N."/>
            <person name="Ke X."/>
            <person name="Dai Q."/>
            <person name="Wu Y."/>
            <person name="Sun Y."/>
            <person name="Xu J.-R."/>
            <person name="Kang Z.K."/>
            <person name="Wang L."/>
            <person name="Huang L."/>
        </authorList>
    </citation>
    <scope>NUCLEOTIDE SEQUENCE [LARGE SCALE GENOMIC DNA]</scope>
    <source>
        <strain evidence="4">03-8</strain>
    </source>
</reference>
<feature type="domain" description="C2H2-domain containing protein second zinc finger" evidence="3">
    <location>
        <begin position="539"/>
        <end position="567"/>
    </location>
</feature>
<keyword evidence="5" id="KW-1185">Reference proteome</keyword>
<protein>
    <submittedName>
        <fullName evidence="4">Uncharacterized protein</fullName>
    </submittedName>
</protein>
<proteinExistence type="predicted"/>
<evidence type="ECO:0000259" key="3">
    <source>
        <dbReference type="Pfam" id="PF26176"/>
    </source>
</evidence>
<dbReference type="InterPro" id="IPR059095">
    <property type="entry name" value="Znf_C2H2_17_2nd"/>
</dbReference>
<dbReference type="InterPro" id="IPR019622">
    <property type="entry name" value="Rrn9_dom"/>
</dbReference>
<dbReference type="EMBL" id="CM003103">
    <property type="protein sequence ID" value="KUI70704.1"/>
    <property type="molecule type" value="Genomic_DNA"/>
</dbReference>
<dbReference type="Proteomes" id="UP000078559">
    <property type="component" value="Chromosome 6"/>
</dbReference>
<feature type="region of interest" description="Disordered" evidence="1">
    <location>
        <begin position="270"/>
        <end position="396"/>
    </location>
</feature>
<feature type="compositionally biased region" description="Acidic residues" evidence="1">
    <location>
        <begin position="200"/>
        <end position="210"/>
    </location>
</feature>
<feature type="compositionally biased region" description="Low complexity" evidence="1">
    <location>
        <begin position="296"/>
        <end position="312"/>
    </location>
</feature>
<evidence type="ECO:0000313" key="5">
    <source>
        <dbReference type="Proteomes" id="UP000078559"/>
    </source>
</evidence>
<feature type="domain" description="Rrn9" evidence="2">
    <location>
        <begin position="57"/>
        <end position="123"/>
    </location>
</feature>